<dbReference type="KEGG" id="vg:77608989"/>
<dbReference type="GeneID" id="77608989"/>
<evidence type="ECO:0000313" key="3">
    <source>
        <dbReference type="Proteomes" id="UP000503152"/>
    </source>
</evidence>
<dbReference type="RefSeq" id="YP_010597299.1">
    <property type="nucleotide sequence ID" value="NC_069740.1"/>
</dbReference>
<evidence type="ECO:0000313" key="2">
    <source>
        <dbReference type="EMBL" id="QBZ71747.1"/>
    </source>
</evidence>
<accession>A0A6G5QAP4</accession>
<keyword evidence="3" id="KW-1185">Reference proteome</keyword>
<name>A0A6G5QAP4_9CAUD</name>
<dbReference type="EMBL" id="MK574078">
    <property type="protein sequence ID" value="QBZ71747.1"/>
    <property type="molecule type" value="Genomic_DNA"/>
</dbReference>
<evidence type="ECO:0000256" key="1">
    <source>
        <dbReference type="SAM" id="Coils"/>
    </source>
</evidence>
<proteinExistence type="predicted"/>
<dbReference type="Proteomes" id="UP000503152">
    <property type="component" value="Segment"/>
</dbReference>
<keyword evidence="1" id="KW-0175">Coiled coil</keyword>
<sequence>MALGALEGGCAVTESRVCEDMHERPQKIIDAKFPLPWLIGSASAIVFSMGGVFVKLDGMSAALNKIETKAEVRDTRTDERINVIAQGLIQQSGRNDTQDAQLARAQSDINEVKRDVEDLRKSERWMPK</sequence>
<reference evidence="2 3" key="1">
    <citation type="submission" date="2019-02" db="EMBL/GenBank/DDBJ databases">
        <title>Novel Pseudomonas phage from tap water.</title>
        <authorList>
            <person name="Petrzik K."/>
            <person name="Koloniuk I."/>
            <person name="Lukavsky J."/>
        </authorList>
    </citation>
    <scope>NUCLEOTIDE SEQUENCE [LARGE SCALE GENOMIC DNA]</scope>
</reference>
<feature type="coiled-coil region" evidence="1">
    <location>
        <begin position="95"/>
        <end position="122"/>
    </location>
</feature>
<protein>
    <submittedName>
        <fullName evidence="2">Uncharacterized protein</fullName>
    </submittedName>
</protein>
<organism evidence="2 3">
    <name type="scientific">Pseudomonas phage KP1</name>
    <dbReference type="NCBI Taxonomy" id="2562463"/>
    <lineage>
        <taxon>Viruses</taxon>
        <taxon>Duplodnaviria</taxon>
        <taxon>Heunggongvirae</taxon>
        <taxon>Uroviricota</taxon>
        <taxon>Caudoviricetes</taxon>
        <taxon>Jondennisvirinae</taxon>
        <taxon>Kipunavirus</taxon>
        <taxon>Kipunavirus KP1</taxon>
    </lineage>
</organism>